<comment type="caution">
    <text evidence="2">The sequence shown here is derived from an EMBL/GenBank/DDBJ whole genome shotgun (WGS) entry which is preliminary data.</text>
</comment>
<dbReference type="AlphaFoldDB" id="A0A4R5PNW6"/>
<sequence>MTRPETSAGKRIAIIAHGHPDFSLGGAEIAAYNLYLAYRDHPEIESAVFLAAHRRPGEGPTNMITPRRPGEYLWSREMIDWHMFKGFNRLQANQRFAAWLEMVRPDIVHVHHYAHMGIEMFDTIRKTCPDTQIILTLHEYQAICKNHGQMVKTGEGTRLCLRESLEDCHRCFPSLSREDFWLRKNFIQTHFSVIDGFVAPSDFLRQRYVDWGIPDDRITTIENGQILNAPTPHREAGPGGARNRFGFFGQLNPFKGIDVMLEALAITIEQDAAPVQLEVHGANLEMQAPEFIEKILALRDKLLPTGRLQWHGPYEQENLAARMRNIDWVVMPSIWWENSPMVIQEAYMHRRPVIASNIGGMAEKTATGTPETHVEPRSPLALAEAMTTLAADTALWEENVARIPPPLTNTDSAAAHLAWFGEMAR</sequence>
<dbReference type="EMBL" id="SMSI01000001">
    <property type="protein sequence ID" value="TDH38736.1"/>
    <property type="molecule type" value="Genomic_DNA"/>
</dbReference>
<feature type="domain" description="Glycosyltransferase subfamily 4-like N-terminal" evidence="1">
    <location>
        <begin position="25"/>
        <end position="224"/>
    </location>
</feature>
<dbReference type="OrthoDB" id="9807414at2"/>
<organism evidence="2 3">
    <name type="scientific">Pseudohoeflea suaedae</name>
    <dbReference type="NCBI Taxonomy" id="877384"/>
    <lineage>
        <taxon>Bacteria</taxon>
        <taxon>Pseudomonadati</taxon>
        <taxon>Pseudomonadota</taxon>
        <taxon>Alphaproteobacteria</taxon>
        <taxon>Hyphomicrobiales</taxon>
        <taxon>Rhizobiaceae</taxon>
        <taxon>Pseudohoeflea</taxon>
    </lineage>
</organism>
<dbReference type="RefSeq" id="WP_133283570.1">
    <property type="nucleotide sequence ID" value="NZ_SMSI01000001.1"/>
</dbReference>
<keyword evidence="2" id="KW-0808">Transferase</keyword>
<dbReference type="PANTHER" id="PTHR12526:SF636">
    <property type="entry name" value="BLL3647 PROTEIN"/>
    <property type="match status" value="1"/>
</dbReference>
<evidence type="ECO:0000313" key="3">
    <source>
        <dbReference type="Proteomes" id="UP000295131"/>
    </source>
</evidence>
<keyword evidence="3" id="KW-1185">Reference proteome</keyword>
<gene>
    <name evidence="2" type="ORF">E2A64_06470</name>
</gene>
<proteinExistence type="predicted"/>
<dbReference type="Proteomes" id="UP000295131">
    <property type="component" value="Unassembled WGS sequence"/>
</dbReference>
<dbReference type="Pfam" id="PF13439">
    <property type="entry name" value="Glyco_transf_4"/>
    <property type="match status" value="1"/>
</dbReference>
<dbReference type="Gene3D" id="3.40.50.2000">
    <property type="entry name" value="Glycogen Phosphorylase B"/>
    <property type="match status" value="2"/>
</dbReference>
<evidence type="ECO:0000259" key="1">
    <source>
        <dbReference type="Pfam" id="PF13439"/>
    </source>
</evidence>
<dbReference type="CDD" id="cd03823">
    <property type="entry name" value="GT4_ExpE7-like"/>
    <property type="match status" value="1"/>
</dbReference>
<accession>A0A4R5PNW6</accession>
<dbReference type="SUPFAM" id="SSF53756">
    <property type="entry name" value="UDP-Glycosyltransferase/glycogen phosphorylase"/>
    <property type="match status" value="1"/>
</dbReference>
<name>A0A4R5PNW6_9HYPH</name>
<protein>
    <submittedName>
        <fullName evidence="2">Glycosyltransferase</fullName>
    </submittedName>
</protein>
<dbReference type="Pfam" id="PF13692">
    <property type="entry name" value="Glyco_trans_1_4"/>
    <property type="match status" value="1"/>
</dbReference>
<dbReference type="GO" id="GO:0016757">
    <property type="term" value="F:glycosyltransferase activity"/>
    <property type="evidence" value="ECO:0007669"/>
    <property type="project" value="UniProtKB-ARBA"/>
</dbReference>
<dbReference type="PANTHER" id="PTHR12526">
    <property type="entry name" value="GLYCOSYLTRANSFERASE"/>
    <property type="match status" value="1"/>
</dbReference>
<dbReference type="InterPro" id="IPR028098">
    <property type="entry name" value="Glyco_trans_4-like_N"/>
</dbReference>
<reference evidence="2 3" key="1">
    <citation type="journal article" date="2013" name="Int. J. Syst. Evol. Microbiol.">
        <title>Hoeflea suaedae sp. nov., an endophytic bacterium isolated from the root of the halophyte Suaeda maritima.</title>
        <authorList>
            <person name="Chung E.J."/>
            <person name="Park J.A."/>
            <person name="Pramanik P."/>
            <person name="Bibi F."/>
            <person name="Jeon C.O."/>
            <person name="Chung Y.R."/>
        </authorList>
    </citation>
    <scope>NUCLEOTIDE SEQUENCE [LARGE SCALE GENOMIC DNA]</scope>
    <source>
        <strain evidence="2 3">YC6898</strain>
    </source>
</reference>
<evidence type="ECO:0000313" key="2">
    <source>
        <dbReference type="EMBL" id="TDH38736.1"/>
    </source>
</evidence>